<evidence type="ECO:0000256" key="3">
    <source>
        <dbReference type="ARBA" id="ARBA00022729"/>
    </source>
</evidence>
<accession>A0A434AG63</accession>
<gene>
    <name evidence="9" type="ORF">DLK05_13470</name>
</gene>
<dbReference type="GO" id="GO:0009279">
    <property type="term" value="C:cell outer membrane"/>
    <property type="evidence" value="ECO:0007669"/>
    <property type="project" value="UniProtKB-SubCell"/>
</dbReference>
<dbReference type="Pfam" id="PF07980">
    <property type="entry name" value="SusD_RagB"/>
    <property type="match status" value="1"/>
</dbReference>
<dbReference type="InterPro" id="IPR033985">
    <property type="entry name" value="SusD-like_N"/>
</dbReference>
<evidence type="ECO:0000256" key="1">
    <source>
        <dbReference type="ARBA" id="ARBA00004442"/>
    </source>
</evidence>
<organism evidence="9 10">
    <name type="scientific">Ancylomarina longa</name>
    <dbReference type="NCBI Taxonomy" id="2487017"/>
    <lineage>
        <taxon>Bacteria</taxon>
        <taxon>Pseudomonadati</taxon>
        <taxon>Bacteroidota</taxon>
        <taxon>Bacteroidia</taxon>
        <taxon>Marinilabiliales</taxon>
        <taxon>Marinifilaceae</taxon>
        <taxon>Ancylomarina</taxon>
    </lineage>
</organism>
<name>A0A434AG63_9BACT</name>
<dbReference type="Pfam" id="PF14322">
    <property type="entry name" value="SusD-like_3"/>
    <property type="match status" value="1"/>
</dbReference>
<evidence type="ECO:0000313" key="10">
    <source>
        <dbReference type="Proteomes" id="UP000282985"/>
    </source>
</evidence>
<feature type="chain" id="PRO_5018973466" evidence="6">
    <location>
        <begin position="25"/>
        <end position="516"/>
    </location>
</feature>
<evidence type="ECO:0000256" key="2">
    <source>
        <dbReference type="ARBA" id="ARBA00006275"/>
    </source>
</evidence>
<keyword evidence="5" id="KW-0998">Cell outer membrane</keyword>
<dbReference type="OrthoDB" id="5694214at2"/>
<dbReference type="InterPro" id="IPR011990">
    <property type="entry name" value="TPR-like_helical_dom_sf"/>
</dbReference>
<evidence type="ECO:0000259" key="7">
    <source>
        <dbReference type="Pfam" id="PF07980"/>
    </source>
</evidence>
<feature type="domain" description="SusD-like N-terminal" evidence="8">
    <location>
        <begin position="86"/>
        <end position="224"/>
    </location>
</feature>
<evidence type="ECO:0000313" key="9">
    <source>
        <dbReference type="EMBL" id="RUT73375.1"/>
    </source>
</evidence>
<dbReference type="EMBL" id="RJJX01000022">
    <property type="protein sequence ID" value="RUT73375.1"/>
    <property type="molecule type" value="Genomic_DNA"/>
</dbReference>
<dbReference type="InterPro" id="IPR012944">
    <property type="entry name" value="SusD_RagB_dom"/>
</dbReference>
<dbReference type="SUPFAM" id="SSF48452">
    <property type="entry name" value="TPR-like"/>
    <property type="match status" value="1"/>
</dbReference>
<comment type="subcellular location">
    <subcellularLocation>
        <location evidence="1">Cell outer membrane</location>
    </subcellularLocation>
</comment>
<dbReference type="Gene3D" id="1.10.3780.10">
    <property type="entry name" value="SusD-like"/>
    <property type="match status" value="1"/>
</dbReference>
<evidence type="ECO:0000256" key="6">
    <source>
        <dbReference type="SAM" id="SignalP"/>
    </source>
</evidence>
<evidence type="ECO:0000256" key="4">
    <source>
        <dbReference type="ARBA" id="ARBA00023136"/>
    </source>
</evidence>
<proteinExistence type="inferred from homology"/>
<dbReference type="PROSITE" id="PS51257">
    <property type="entry name" value="PROKAR_LIPOPROTEIN"/>
    <property type="match status" value="1"/>
</dbReference>
<dbReference type="Gene3D" id="1.25.40.10">
    <property type="entry name" value="Tetratricopeptide repeat domain"/>
    <property type="match status" value="1"/>
</dbReference>
<dbReference type="AlphaFoldDB" id="A0A434AG63"/>
<dbReference type="Gene3D" id="1.25.40.390">
    <property type="match status" value="1"/>
</dbReference>
<dbReference type="Proteomes" id="UP000282985">
    <property type="component" value="Unassembled WGS sequence"/>
</dbReference>
<reference evidence="9 10" key="1">
    <citation type="submission" date="2018-11" db="EMBL/GenBank/DDBJ databases">
        <title>Parancylomarina longa gen. nov., sp. nov., isolated from sediments of southern Okinawa.</title>
        <authorList>
            <person name="Fu T."/>
        </authorList>
    </citation>
    <scope>NUCLEOTIDE SEQUENCE [LARGE SCALE GENOMIC DNA]</scope>
    <source>
        <strain evidence="9 10">T3-2 S1-C</strain>
    </source>
</reference>
<comment type="similarity">
    <text evidence="2">Belongs to the SusD family.</text>
</comment>
<keyword evidence="4" id="KW-0472">Membrane</keyword>
<sequence>MKMKRYKYILYLAVFSLISTSSCTDLKENVLDEQLGGDLVNNPDNIESLINPPYASLRRTIEWYDYWALQEVSTDEVIIPTRGTDWYDNGAWQELHLQSWNSDHIRLKNVWDALNQGVSRSNTAIHYIGQFDQTATTELDINEARFLRAYYMYLIDDLFGQVPYRDADELDFSTSPTVMNRKEATDFIISEVKAVLPNLKEKGEVGSDRVTKGAAQALLAKLYLNYEVYTGEPKWTETIQYCDDLINSGIYAVTNDYWEMFQKFVEDNDEFILRVPMDDNVDMGSGSVWANFTLHYSQTVGNLTSLWNGPSTTKTFFDTWDKVNDGRFYDDRNIGELGFNQGFMSGQQYGITGEALEQRNGDPLIFVPEVNLQSSPENAGIRVNKFAPNPDTERQFSSPNDVPIMRISDIYLIRAEAKLRNGDAAGALADVNYIRARRSAAGKTLPLLSSITLDDILKERGYELYWEGLRRQDLVRFGKFTEAWQEKPVTDAAKELFPLPTSAVDVNENLTQNPSY</sequence>
<keyword evidence="10" id="KW-1185">Reference proteome</keyword>
<feature type="signal peptide" evidence="6">
    <location>
        <begin position="1"/>
        <end position="24"/>
    </location>
</feature>
<evidence type="ECO:0000256" key="5">
    <source>
        <dbReference type="ARBA" id="ARBA00023237"/>
    </source>
</evidence>
<feature type="domain" description="RagB/SusD" evidence="7">
    <location>
        <begin position="378"/>
        <end position="516"/>
    </location>
</feature>
<comment type="caution">
    <text evidence="9">The sequence shown here is derived from an EMBL/GenBank/DDBJ whole genome shotgun (WGS) entry which is preliminary data.</text>
</comment>
<keyword evidence="3 6" id="KW-0732">Signal</keyword>
<evidence type="ECO:0000259" key="8">
    <source>
        <dbReference type="Pfam" id="PF14322"/>
    </source>
</evidence>
<protein>
    <submittedName>
        <fullName evidence="9">RagB/SusD family nutrient uptake outer membrane protein</fullName>
    </submittedName>
</protein>